<sequence>MSPPQHGEGSPLVNEMNNIQIIDEESSLSTATSQTSLVTSHTPHTLRTGADTAAPETIDENPTPNQRMRSMSVPNSVFFSPEGTPIMRSGSANRNRSNPRTRTPMRHASPLLVTGQLFERTGAEEEGPGEVVMRRESIPEENGIEPNESSDALTIRPGRLLHAHARTSIQHASTTAYQSRQHKQTSNKQLPSHRKIRRWNNDRFIGTHSGTGNSAVHPVLVTEGEEWYQEYLMPNYPREYQSEFAKLVNDDSKKGVIARERFLKGEVIGTRKEVVHVDAPRQFQGMSSADIGNQLYRKLSSRIRSILSRCCERNDMLETDVIVDGTRSFMAVQAISAFERYILSCILQSKKSVVPSAGFPPLLADEEYQVFGKIFCAAPDLVIKRNKRKTSHGASVVPTIHFYFADDSNEDEKRNGAFYRILLYAVCNFHGLVASSSTLDGKVKGYSGRKNLGKGVKVVTVQGGVVLGLDLKLLDFVGNS</sequence>
<evidence type="ECO:0000313" key="2">
    <source>
        <dbReference type="EMBL" id="KAL3788244.1"/>
    </source>
</evidence>
<feature type="compositionally biased region" description="Low complexity" evidence="1">
    <location>
        <begin position="27"/>
        <end position="40"/>
    </location>
</feature>
<protein>
    <submittedName>
        <fullName evidence="2">Uncharacterized protein</fullName>
    </submittedName>
</protein>
<dbReference type="EMBL" id="JALLPJ020000574">
    <property type="protein sequence ID" value="KAL3788244.1"/>
    <property type="molecule type" value="Genomic_DNA"/>
</dbReference>
<accession>A0ABD3PJL9</accession>
<gene>
    <name evidence="2" type="ORF">ACHAWO_008678</name>
</gene>
<feature type="compositionally biased region" description="Polar residues" evidence="1">
    <location>
        <begin position="60"/>
        <end position="78"/>
    </location>
</feature>
<organism evidence="2 3">
    <name type="scientific">Cyclotella atomus</name>
    <dbReference type="NCBI Taxonomy" id="382360"/>
    <lineage>
        <taxon>Eukaryota</taxon>
        <taxon>Sar</taxon>
        <taxon>Stramenopiles</taxon>
        <taxon>Ochrophyta</taxon>
        <taxon>Bacillariophyta</taxon>
        <taxon>Coscinodiscophyceae</taxon>
        <taxon>Thalassiosirophycidae</taxon>
        <taxon>Stephanodiscales</taxon>
        <taxon>Stephanodiscaceae</taxon>
        <taxon>Cyclotella</taxon>
    </lineage>
</organism>
<dbReference type="AlphaFoldDB" id="A0ABD3PJL9"/>
<feature type="region of interest" description="Disordered" evidence="1">
    <location>
        <begin position="120"/>
        <end position="151"/>
    </location>
</feature>
<reference evidence="2 3" key="1">
    <citation type="submission" date="2024-10" db="EMBL/GenBank/DDBJ databases">
        <title>Updated reference genomes for cyclostephanoid diatoms.</title>
        <authorList>
            <person name="Roberts W.R."/>
            <person name="Alverson A.J."/>
        </authorList>
    </citation>
    <scope>NUCLEOTIDE SEQUENCE [LARGE SCALE GENOMIC DNA]</scope>
    <source>
        <strain evidence="2 3">AJA010-31</strain>
    </source>
</reference>
<evidence type="ECO:0000256" key="1">
    <source>
        <dbReference type="SAM" id="MobiDB-lite"/>
    </source>
</evidence>
<dbReference type="Proteomes" id="UP001530400">
    <property type="component" value="Unassembled WGS sequence"/>
</dbReference>
<feature type="region of interest" description="Disordered" evidence="1">
    <location>
        <begin position="23"/>
        <end position="105"/>
    </location>
</feature>
<evidence type="ECO:0000313" key="3">
    <source>
        <dbReference type="Proteomes" id="UP001530400"/>
    </source>
</evidence>
<name>A0ABD3PJL9_9STRA</name>
<comment type="caution">
    <text evidence="2">The sequence shown here is derived from an EMBL/GenBank/DDBJ whole genome shotgun (WGS) entry which is preliminary data.</text>
</comment>
<keyword evidence="3" id="KW-1185">Reference proteome</keyword>
<proteinExistence type="predicted"/>